<protein>
    <submittedName>
        <fullName evidence="1">Uncharacterized protein</fullName>
    </submittedName>
</protein>
<reference evidence="1" key="1">
    <citation type="submission" date="2023-04" db="EMBL/GenBank/DDBJ databases">
        <title>Black Yeasts Isolated from many extreme environments.</title>
        <authorList>
            <person name="Coleine C."/>
            <person name="Stajich J.E."/>
            <person name="Selbmann L."/>
        </authorList>
    </citation>
    <scope>NUCLEOTIDE SEQUENCE</scope>
    <source>
        <strain evidence="1">CCFEE 5312</strain>
    </source>
</reference>
<dbReference type="EMBL" id="JAWDJX010000010">
    <property type="protein sequence ID" value="KAK3054953.1"/>
    <property type="molecule type" value="Genomic_DNA"/>
</dbReference>
<dbReference type="AlphaFoldDB" id="A0AAJ0DQW7"/>
<proteinExistence type="predicted"/>
<name>A0AAJ0DQW7_9PEZI</name>
<evidence type="ECO:0000313" key="1">
    <source>
        <dbReference type="EMBL" id="KAK3054953.1"/>
    </source>
</evidence>
<dbReference type="Proteomes" id="UP001271007">
    <property type="component" value="Unassembled WGS sequence"/>
</dbReference>
<keyword evidence="2" id="KW-1185">Reference proteome</keyword>
<sequence length="152" mass="17317">MAGRLRRGRPILVTTAHGAVQPVLPFIGVAQSGRLIWRPPGGFDQEFILAHDLYAIRLLLKQLELAIVALGRRIARHVAIHILYEYVFPKEQELQRCVLSRVQIGRAVGEILGEEWFDLLFDTEDTLRLWSINDVLDGDPVRSDQHVIIHEP</sequence>
<comment type="caution">
    <text evidence="1">The sequence shown here is derived from an EMBL/GenBank/DDBJ whole genome shotgun (WGS) entry which is preliminary data.</text>
</comment>
<organism evidence="1 2">
    <name type="scientific">Extremus antarcticus</name>
    <dbReference type="NCBI Taxonomy" id="702011"/>
    <lineage>
        <taxon>Eukaryota</taxon>
        <taxon>Fungi</taxon>
        <taxon>Dikarya</taxon>
        <taxon>Ascomycota</taxon>
        <taxon>Pezizomycotina</taxon>
        <taxon>Dothideomycetes</taxon>
        <taxon>Dothideomycetidae</taxon>
        <taxon>Mycosphaerellales</taxon>
        <taxon>Extremaceae</taxon>
        <taxon>Extremus</taxon>
    </lineage>
</organism>
<evidence type="ECO:0000313" key="2">
    <source>
        <dbReference type="Proteomes" id="UP001271007"/>
    </source>
</evidence>
<gene>
    <name evidence="1" type="ORF">LTR09_004113</name>
</gene>
<accession>A0AAJ0DQW7</accession>